<feature type="transmembrane region" description="Helical" evidence="9">
    <location>
        <begin position="417"/>
        <end position="434"/>
    </location>
</feature>
<dbReference type="InterPro" id="IPR002293">
    <property type="entry name" value="AA/rel_permease1"/>
</dbReference>
<feature type="transmembrane region" description="Helical" evidence="9">
    <location>
        <begin position="59"/>
        <end position="79"/>
    </location>
</feature>
<proteinExistence type="inferred from homology"/>
<keyword evidence="4" id="KW-1003">Cell membrane</keyword>
<evidence type="ECO:0000256" key="8">
    <source>
        <dbReference type="ARBA" id="ARBA00045636"/>
    </source>
</evidence>
<evidence type="ECO:0000256" key="9">
    <source>
        <dbReference type="SAM" id="Phobius"/>
    </source>
</evidence>
<evidence type="ECO:0000256" key="6">
    <source>
        <dbReference type="ARBA" id="ARBA00022989"/>
    </source>
</evidence>
<feature type="transmembrane region" description="Helical" evidence="9">
    <location>
        <begin position="27"/>
        <end position="52"/>
    </location>
</feature>
<feature type="transmembrane region" description="Helical" evidence="9">
    <location>
        <begin position="207"/>
        <end position="226"/>
    </location>
</feature>
<accession>A0A917E9C9</accession>
<evidence type="ECO:0000256" key="7">
    <source>
        <dbReference type="ARBA" id="ARBA00023136"/>
    </source>
</evidence>
<feature type="transmembrane region" description="Helical" evidence="9">
    <location>
        <begin position="174"/>
        <end position="195"/>
    </location>
</feature>
<dbReference type="Gene3D" id="1.20.1740.10">
    <property type="entry name" value="Amino acid/polyamine transporter I"/>
    <property type="match status" value="1"/>
</dbReference>
<feature type="transmembrane region" description="Helical" evidence="9">
    <location>
        <begin position="281"/>
        <end position="300"/>
    </location>
</feature>
<feature type="transmembrane region" description="Helical" evidence="9">
    <location>
        <begin position="85"/>
        <end position="102"/>
    </location>
</feature>
<dbReference type="PANTHER" id="PTHR42770:SF18">
    <property type="entry name" value="ARGININE_AGMATINE ANTIPORTER"/>
    <property type="match status" value="1"/>
</dbReference>
<dbReference type="PIRSF" id="PIRSF006060">
    <property type="entry name" value="AA_transporter"/>
    <property type="match status" value="1"/>
</dbReference>
<evidence type="ECO:0000256" key="2">
    <source>
        <dbReference type="ARBA" id="ARBA00008220"/>
    </source>
</evidence>
<evidence type="ECO:0000256" key="5">
    <source>
        <dbReference type="ARBA" id="ARBA00022692"/>
    </source>
</evidence>
<evidence type="ECO:0000256" key="1">
    <source>
        <dbReference type="ARBA" id="ARBA00004651"/>
    </source>
</evidence>
<dbReference type="InterPro" id="IPR050367">
    <property type="entry name" value="APC_superfamily"/>
</dbReference>
<evidence type="ECO:0000256" key="4">
    <source>
        <dbReference type="ARBA" id="ARBA00022475"/>
    </source>
</evidence>
<dbReference type="RefSeq" id="WP_188762609.1">
    <property type="nucleotide sequence ID" value="NZ_BMJM01000005.1"/>
</dbReference>
<feature type="transmembrane region" description="Helical" evidence="9">
    <location>
        <begin position="332"/>
        <end position="350"/>
    </location>
</feature>
<keyword evidence="6 9" id="KW-1133">Transmembrane helix</keyword>
<keyword evidence="11" id="KW-1185">Reference proteome</keyword>
<reference evidence="10" key="2">
    <citation type="submission" date="2020-09" db="EMBL/GenBank/DDBJ databases">
        <authorList>
            <person name="Sun Q."/>
            <person name="Zhou Y."/>
        </authorList>
    </citation>
    <scope>NUCLEOTIDE SEQUENCE</scope>
    <source>
        <strain evidence="10">CGMCC 1.15519</strain>
    </source>
</reference>
<gene>
    <name evidence="10" type="ORF">GCM10011529_18040</name>
</gene>
<dbReference type="GO" id="GO:0022857">
    <property type="term" value="F:transmembrane transporter activity"/>
    <property type="evidence" value="ECO:0007669"/>
    <property type="project" value="InterPro"/>
</dbReference>
<comment type="caution">
    <text evidence="10">The sequence shown here is derived from an EMBL/GenBank/DDBJ whole genome shotgun (WGS) entry which is preliminary data.</text>
</comment>
<evidence type="ECO:0000313" key="10">
    <source>
        <dbReference type="EMBL" id="GGE12085.1"/>
    </source>
</evidence>
<feature type="transmembrane region" description="Helical" evidence="9">
    <location>
        <begin position="109"/>
        <end position="135"/>
    </location>
</feature>
<sequence length="452" mass="45269">MPEPAAASPASPTASRDAGLIRGVGPVALTAAFVGMLVGSGIFTVPAAMAAAVGSYAPLAYVACGLAVGAVMLCFAEGASRVPTSGGVSGFVGIAFGPYWGFLTGMFNYASAVLASGAIAAAAADVIGTALPALATGPIRAIAITIWFFGLALINIAGVGIAARFVTIATSIKIVPLALFIAIGVWFIVPAQLALAMPAGGADIGRAAILGIFLFTGIEASLAVSGEVRNPARTIPHAIIASMLGYAVMCVIVQLIAQGLLGDALGASPAPLAEAAARLSPLLGIILGAGAAISMLGWNASDSLSSPRMLFAMSRDGILPTALGRTHRRTHAPWIASLVHAAIAATIAVSGTFTSLAILATLFCVLIYFLGSAAALKLRRDNIAHAGPPVRIPALLPVALAGNAAMLWVAFQSTAPEAIGIALFIAAASLLYWARRSAPLPSSREGSGVGDS</sequence>
<dbReference type="PANTHER" id="PTHR42770">
    <property type="entry name" value="AMINO ACID TRANSPORTER-RELATED"/>
    <property type="match status" value="1"/>
</dbReference>
<evidence type="ECO:0000313" key="11">
    <source>
        <dbReference type="Proteomes" id="UP000635071"/>
    </source>
</evidence>
<keyword evidence="7 9" id="KW-0472">Membrane</keyword>
<comment type="subcellular location">
    <subcellularLocation>
        <location evidence="1">Cell membrane</location>
        <topology evidence="1">Multi-pass membrane protein</topology>
    </subcellularLocation>
</comment>
<keyword evidence="5 9" id="KW-0812">Transmembrane</keyword>
<feature type="transmembrane region" description="Helical" evidence="9">
    <location>
        <begin position="356"/>
        <end position="378"/>
    </location>
</feature>
<dbReference type="Proteomes" id="UP000635071">
    <property type="component" value="Unassembled WGS sequence"/>
</dbReference>
<feature type="transmembrane region" description="Helical" evidence="9">
    <location>
        <begin position="390"/>
        <end position="411"/>
    </location>
</feature>
<dbReference type="Pfam" id="PF13520">
    <property type="entry name" value="AA_permease_2"/>
    <property type="match status" value="1"/>
</dbReference>
<reference evidence="10" key="1">
    <citation type="journal article" date="2014" name="Int. J. Syst. Evol. Microbiol.">
        <title>Complete genome sequence of Corynebacterium casei LMG S-19264T (=DSM 44701T), isolated from a smear-ripened cheese.</title>
        <authorList>
            <consortium name="US DOE Joint Genome Institute (JGI-PGF)"/>
            <person name="Walter F."/>
            <person name="Albersmeier A."/>
            <person name="Kalinowski J."/>
            <person name="Ruckert C."/>
        </authorList>
    </citation>
    <scope>NUCLEOTIDE SEQUENCE</scope>
    <source>
        <strain evidence="10">CGMCC 1.15519</strain>
    </source>
</reference>
<dbReference type="EMBL" id="BMJM01000005">
    <property type="protein sequence ID" value="GGE12085.1"/>
    <property type="molecule type" value="Genomic_DNA"/>
</dbReference>
<organism evidence="10 11">
    <name type="scientific">Sandarakinorhabdus glacialis</name>
    <dbReference type="NCBI Taxonomy" id="1614636"/>
    <lineage>
        <taxon>Bacteria</taxon>
        <taxon>Pseudomonadati</taxon>
        <taxon>Pseudomonadota</taxon>
        <taxon>Alphaproteobacteria</taxon>
        <taxon>Sphingomonadales</taxon>
        <taxon>Sphingosinicellaceae</taxon>
        <taxon>Sandarakinorhabdus</taxon>
    </lineage>
</organism>
<feature type="transmembrane region" description="Helical" evidence="9">
    <location>
        <begin position="238"/>
        <end position="261"/>
    </location>
</feature>
<dbReference type="GO" id="GO:0005886">
    <property type="term" value="C:plasma membrane"/>
    <property type="evidence" value="ECO:0007669"/>
    <property type="project" value="UniProtKB-SubCell"/>
</dbReference>
<protein>
    <recommendedName>
        <fullName evidence="3">Arginine/agmatine antiporter</fullName>
    </recommendedName>
</protein>
<comment type="similarity">
    <text evidence="2">Belongs to the amino acid-polyamine-organocation (APC) superfamily. Basic amino acid/polyamine antiporter (APA) (TC 2.A.3.2) family.</text>
</comment>
<dbReference type="AlphaFoldDB" id="A0A917E9C9"/>
<name>A0A917E9C9_9SPHN</name>
<evidence type="ECO:0000256" key="3">
    <source>
        <dbReference type="ARBA" id="ARBA00021069"/>
    </source>
</evidence>
<comment type="function">
    <text evidence="8">Major component of the acid-resistance (AR) system allowing enteric pathogens to survive the acidic environment in the stomach. Exchanges extracellular arginine for its intracellular decarboxylation product agmatine (Agm) thereby expelling intracellular protons. Probably undergoes several conformational states in order to translocate the substrate across the membrane; keeps the substrate accessible to only 1 side of the membrane at a time by opening and closing 3 membrane-internal gates.</text>
</comment>
<feature type="transmembrane region" description="Helical" evidence="9">
    <location>
        <begin position="141"/>
        <end position="162"/>
    </location>
</feature>